<sequence>MTRISWPPRRMSMEGVTSSTVSNAEHVSSHRLQLARDPPSLGMAGSSNRQCSQSISIIIIFRDLFTGDILEYQDVRMHPMCHRECSSPSEKAYRLDSCCYKSSPALSSIYVLQEHAQSRRLSCSTAHSLLDPPIIQLRITSSLSQWI</sequence>
<feature type="region of interest" description="Disordered" evidence="1">
    <location>
        <begin position="1"/>
        <end position="24"/>
    </location>
</feature>
<name>A0A0C3ARE2_SERVB</name>
<reference evidence="2 3" key="1">
    <citation type="submission" date="2014-04" db="EMBL/GenBank/DDBJ databases">
        <authorList>
            <consortium name="DOE Joint Genome Institute"/>
            <person name="Kuo A."/>
            <person name="Zuccaro A."/>
            <person name="Kohler A."/>
            <person name="Nagy L.G."/>
            <person name="Floudas D."/>
            <person name="Copeland A."/>
            <person name="Barry K.W."/>
            <person name="Cichocki N."/>
            <person name="Veneault-Fourrey C."/>
            <person name="LaButti K."/>
            <person name="Lindquist E.A."/>
            <person name="Lipzen A."/>
            <person name="Lundell T."/>
            <person name="Morin E."/>
            <person name="Murat C."/>
            <person name="Sun H."/>
            <person name="Tunlid A."/>
            <person name="Henrissat B."/>
            <person name="Grigoriev I.V."/>
            <person name="Hibbett D.S."/>
            <person name="Martin F."/>
            <person name="Nordberg H.P."/>
            <person name="Cantor M.N."/>
            <person name="Hua S.X."/>
        </authorList>
    </citation>
    <scope>NUCLEOTIDE SEQUENCE [LARGE SCALE GENOMIC DNA]</scope>
    <source>
        <strain evidence="2 3">MAFF 305830</strain>
    </source>
</reference>
<reference evidence="3" key="2">
    <citation type="submission" date="2015-01" db="EMBL/GenBank/DDBJ databases">
        <title>Evolutionary Origins and Diversification of the Mycorrhizal Mutualists.</title>
        <authorList>
            <consortium name="DOE Joint Genome Institute"/>
            <consortium name="Mycorrhizal Genomics Consortium"/>
            <person name="Kohler A."/>
            <person name="Kuo A."/>
            <person name="Nagy L.G."/>
            <person name="Floudas D."/>
            <person name="Copeland A."/>
            <person name="Barry K.W."/>
            <person name="Cichocki N."/>
            <person name="Veneault-Fourrey C."/>
            <person name="LaButti K."/>
            <person name="Lindquist E.A."/>
            <person name="Lipzen A."/>
            <person name="Lundell T."/>
            <person name="Morin E."/>
            <person name="Murat C."/>
            <person name="Riley R."/>
            <person name="Ohm R."/>
            <person name="Sun H."/>
            <person name="Tunlid A."/>
            <person name="Henrissat B."/>
            <person name="Grigoriev I.V."/>
            <person name="Hibbett D.S."/>
            <person name="Martin F."/>
        </authorList>
    </citation>
    <scope>NUCLEOTIDE SEQUENCE [LARGE SCALE GENOMIC DNA]</scope>
    <source>
        <strain evidence="3">MAFF 305830</strain>
    </source>
</reference>
<evidence type="ECO:0000313" key="3">
    <source>
        <dbReference type="Proteomes" id="UP000054097"/>
    </source>
</evidence>
<gene>
    <name evidence="2" type="ORF">M408DRAFT_300300</name>
</gene>
<protein>
    <submittedName>
        <fullName evidence="2">Uncharacterized protein</fullName>
    </submittedName>
</protein>
<proteinExistence type="predicted"/>
<evidence type="ECO:0000313" key="2">
    <source>
        <dbReference type="EMBL" id="KIM21856.1"/>
    </source>
</evidence>
<dbReference type="EMBL" id="KN824370">
    <property type="protein sequence ID" value="KIM21856.1"/>
    <property type="molecule type" value="Genomic_DNA"/>
</dbReference>
<keyword evidence="3" id="KW-1185">Reference proteome</keyword>
<accession>A0A0C3ARE2</accession>
<evidence type="ECO:0000256" key="1">
    <source>
        <dbReference type="SAM" id="MobiDB-lite"/>
    </source>
</evidence>
<feature type="compositionally biased region" description="Polar residues" evidence="1">
    <location>
        <begin position="15"/>
        <end position="24"/>
    </location>
</feature>
<dbReference type="AlphaFoldDB" id="A0A0C3ARE2"/>
<dbReference type="Proteomes" id="UP000054097">
    <property type="component" value="Unassembled WGS sequence"/>
</dbReference>
<dbReference type="HOGENOM" id="CLU_1769255_0_0_1"/>
<organism evidence="2 3">
    <name type="scientific">Serendipita vermifera MAFF 305830</name>
    <dbReference type="NCBI Taxonomy" id="933852"/>
    <lineage>
        <taxon>Eukaryota</taxon>
        <taxon>Fungi</taxon>
        <taxon>Dikarya</taxon>
        <taxon>Basidiomycota</taxon>
        <taxon>Agaricomycotina</taxon>
        <taxon>Agaricomycetes</taxon>
        <taxon>Sebacinales</taxon>
        <taxon>Serendipitaceae</taxon>
        <taxon>Serendipita</taxon>
    </lineage>
</organism>